<accession>A0A0K2T4S2</accession>
<sequence length="52" mass="5984">MAGPIGFFTIFTMQLCIAKPTSTLYIQNKHVIQTWRISKNISLRGLYLLLKN</sequence>
<evidence type="ECO:0000256" key="1">
    <source>
        <dbReference type="SAM" id="SignalP"/>
    </source>
</evidence>
<organism evidence="2">
    <name type="scientific">Lepeophtheirus salmonis</name>
    <name type="common">Salmon louse</name>
    <name type="synonym">Caligus salmonis</name>
    <dbReference type="NCBI Taxonomy" id="72036"/>
    <lineage>
        <taxon>Eukaryota</taxon>
        <taxon>Metazoa</taxon>
        <taxon>Ecdysozoa</taxon>
        <taxon>Arthropoda</taxon>
        <taxon>Crustacea</taxon>
        <taxon>Multicrustacea</taxon>
        <taxon>Hexanauplia</taxon>
        <taxon>Copepoda</taxon>
        <taxon>Siphonostomatoida</taxon>
        <taxon>Caligidae</taxon>
        <taxon>Lepeophtheirus</taxon>
    </lineage>
</organism>
<evidence type="ECO:0000313" key="2">
    <source>
        <dbReference type="EMBL" id="CDW21023.1"/>
    </source>
</evidence>
<dbReference type="EMBL" id="HACA01003662">
    <property type="protein sequence ID" value="CDW21023.1"/>
    <property type="molecule type" value="Transcribed_RNA"/>
</dbReference>
<protein>
    <submittedName>
        <fullName evidence="2">Uncharacterized protein</fullName>
    </submittedName>
</protein>
<keyword evidence="1" id="KW-0732">Signal</keyword>
<dbReference type="EMBL" id="HACA01003663">
    <property type="protein sequence ID" value="CDW21024.1"/>
    <property type="molecule type" value="Transcribed_RNA"/>
</dbReference>
<feature type="signal peptide" evidence="1">
    <location>
        <begin position="1"/>
        <end position="18"/>
    </location>
</feature>
<feature type="chain" id="PRO_5013456350" evidence="1">
    <location>
        <begin position="19"/>
        <end position="52"/>
    </location>
</feature>
<dbReference type="AlphaFoldDB" id="A0A0K2T4S2"/>
<proteinExistence type="predicted"/>
<name>A0A0K2T4S2_LEPSM</name>
<reference evidence="2" key="1">
    <citation type="submission" date="2014-05" db="EMBL/GenBank/DDBJ databases">
        <authorList>
            <person name="Chronopoulou M."/>
        </authorList>
    </citation>
    <scope>NUCLEOTIDE SEQUENCE</scope>
    <source>
        <tissue evidence="2">Whole organism</tissue>
    </source>
</reference>